<gene>
    <name evidence="2" type="ORF">OCU04_001414</name>
</gene>
<organism evidence="2 3">
    <name type="scientific">Sclerotinia nivalis</name>
    <dbReference type="NCBI Taxonomy" id="352851"/>
    <lineage>
        <taxon>Eukaryota</taxon>
        <taxon>Fungi</taxon>
        <taxon>Dikarya</taxon>
        <taxon>Ascomycota</taxon>
        <taxon>Pezizomycotina</taxon>
        <taxon>Leotiomycetes</taxon>
        <taxon>Helotiales</taxon>
        <taxon>Sclerotiniaceae</taxon>
        <taxon>Sclerotinia</taxon>
    </lineage>
</organism>
<accession>A0A9X0AY38</accession>
<sequence length="82" mass="9029">MRYKEVKGHLPLAPTLKPYLAPVTAVKGHIANMKQRAIYKDGEVTVSDEKLGRNSSGTSYVAKDSEKATDTVREIPVRTISD</sequence>
<evidence type="ECO:0000313" key="2">
    <source>
        <dbReference type="EMBL" id="KAJ8071069.1"/>
    </source>
</evidence>
<proteinExistence type="predicted"/>
<keyword evidence="3" id="KW-1185">Reference proteome</keyword>
<reference evidence="2" key="1">
    <citation type="submission" date="2022-11" db="EMBL/GenBank/DDBJ databases">
        <title>Genome Resource of Sclerotinia nivalis Strain SnTB1, a Plant Pathogen Isolated from American Ginseng.</title>
        <authorList>
            <person name="Fan S."/>
        </authorList>
    </citation>
    <scope>NUCLEOTIDE SEQUENCE</scope>
    <source>
        <strain evidence="2">SnTB1</strain>
    </source>
</reference>
<evidence type="ECO:0000313" key="3">
    <source>
        <dbReference type="Proteomes" id="UP001152300"/>
    </source>
</evidence>
<name>A0A9X0AY38_9HELO</name>
<protein>
    <submittedName>
        <fullName evidence="2">Uncharacterized protein</fullName>
    </submittedName>
</protein>
<dbReference type="EMBL" id="JAPEIS010000001">
    <property type="protein sequence ID" value="KAJ8071069.1"/>
    <property type="molecule type" value="Genomic_DNA"/>
</dbReference>
<feature type="region of interest" description="Disordered" evidence="1">
    <location>
        <begin position="49"/>
        <end position="68"/>
    </location>
</feature>
<evidence type="ECO:0000256" key="1">
    <source>
        <dbReference type="SAM" id="MobiDB-lite"/>
    </source>
</evidence>
<comment type="caution">
    <text evidence="2">The sequence shown here is derived from an EMBL/GenBank/DDBJ whole genome shotgun (WGS) entry which is preliminary data.</text>
</comment>
<dbReference type="Proteomes" id="UP001152300">
    <property type="component" value="Unassembled WGS sequence"/>
</dbReference>
<dbReference type="AlphaFoldDB" id="A0A9X0AY38"/>